<dbReference type="Proteomes" id="UP000604825">
    <property type="component" value="Unassembled WGS sequence"/>
</dbReference>
<feature type="compositionally biased region" description="Gly residues" evidence="2">
    <location>
        <begin position="61"/>
        <end position="84"/>
    </location>
</feature>
<evidence type="ECO:0000256" key="2">
    <source>
        <dbReference type="SAM" id="MobiDB-lite"/>
    </source>
</evidence>
<feature type="region of interest" description="Disordered" evidence="2">
    <location>
        <begin position="16"/>
        <end position="85"/>
    </location>
</feature>
<sequence>MSIEELIGRLKVAEEQYGLNGGGGGGSLARLNLTEDELGSGGDNGRSSSSSSQRRGRGGRGRNGGRGGGSRPPAGGNGGAGGNKMKGRPLADDECAYCGKTGHWAHECLKKKRDEVAHAAQAKEEAALNLVVTSLDAEETPRELCTILEDEEGTAQARWVFEEGDSHPSPFTRLVVNWVLEEDSAPTPFVGVITASITKPEAVHIREDKLFV</sequence>
<evidence type="ECO:0000259" key="3">
    <source>
        <dbReference type="PROSITE" id="PS50158"/>
    </source>
</evidence>
<dbReference type="PROSITE" id="PS50158">
    <property type="entry name" value="ZF_CCHC"/>
    <property type="match status" value="1"/>
</dbReference>
<keyword evidence="1" id="KW-0479">Metal-binding</keyword>
<name>A0A811NU71_9POAL</name>
<protein>
    <recommendedName>
        <fullName evidence="3">CCHC-type domain-containing protein</fullName>
    </recommendedName>
</protein>
<dbReference type="GO" id="GO:0008270">
    <property type="term" value="F:zinc ion binding"/>
    <property type="evidence" value="ECO:0007669"/>
    <property type="project" value="UniProtKB-KW"/>
</dbReference>
<dbReference type="InterPro" id="IPR036875">
    <property type="entry name" value="Znf_CCHC_sf"/>
</dbReference>
<keyword evidence="1" id="KW-0863">Zinc-finger</keyword>
<dbReference type="InterPro" id="IPR001878">
    <property type="entry name" value="Znf_CCHC"/>
</dbReference>
<dbReference type="AlphaFoldDB" id="A0A811NU71"/>
<accession>A0A811NU71</accession>
<comment type="caution">
    <text evidence="4">The sequence shown here is derived from an EMBL/GenBank/DDBJ whole genome shotgun (WGS) entry which is preliminary data.</text>
</comment>
<dbReference type="SUPFAM" id="SSF57756">
    <property type="entry name" value="Retrovirus zinc finger-like domains"/>
    <property type="match status" value="1"/>
</dbReference>
<reference evidence="4" key="1">
    <citation type="submission" date="2020-10" db="EMBL/GenBank/DDBJ databases">
        <authorList>
            <person name="Han B."/>
            <person name="Lu T."/>
            <person name="Zhao Q."/>
            <person name="Huang X."/>
            <person name="Zhao Y."/>
        </authorList>
    </citation>
    <scope>NUCLEOTIDE SEQUENCE</scope>
</reference>
<gene>
    <name evidence="4" type="ORF">NCGR_LOCUS18348</name>
</gene>
<keyword evidence="1" id="KW-0862">Zinc</keyword>
<organism evidence="4 5">
    <name type="scientific">Miscanthus lutarioriparius</name>
    <dbReference type="NCBI Taxonomy" id="422564"/>
    <lineage>
        <taxon>Eukaryota</taxon>
        <taxon>Viridiplantae</taxon>
        <taxon>Streptophyta</taxon>
        <taxon>Embryophyta</taxon>
        <taxon>Tracheophyta</taxon>
        <taxon>Spermatophyta</taxon>
        <taxon>Magnoliopsida</taxon>
        <taxon>Liliopsida</taxon>
        <taxon>Poales</taxon>
        <taxon>Poaceae</taxon>
        <taxon>PACMAD clade</taxon>
        <taxon>Panicoideae</taxon>
        <taxon>Andropogonodae</taxon>
        <taxon>Andropogoneae</taxon>
        <taxon>Saccharinae</taxon>
        <taxon>Miscanthus</taxon>
    </lineage>
</organism>
<dbReference type="EMBL" id="CAJGYO010000004">
    <property type="protein sequence ID" value="CAD6226578.1"/>
    <property type="molecule type" value="Genomic_DNA"/>
</dbReference>
<dbReference type="GO" id="GO:0003676">
    <property type="term" value="F:nucleic acid binding"/>
    <property type="evidence" value="ECO:0007669"/>
    <property type="project" value="InterPro"/>
</dbReference>
<evidence type="ECO:0000256" key="1">
    <source>
        <dbReference type="PROSITE-ProRule" id="PRU00047"/>
    </source>
</evidence>
<keyword evidence="5" id="KW-1185">Reference proteome</keyword>
<dbReference type="Gene3D" id="4.10.60.10">
    <property type="entry name" value="Zinc finger, CCHC-type"/>
    <property type="match status" value="1"/>
</dbReference>
<proteinExistence type="predicted"/>
<evidence type="ECO:0000313" key="5">
    <source>
        <dbReference type="Proteomes" id="UP000604825"/>
    </source>
</evidence>
<evidence type="ECO:0000313" key="4">
    <source>
        <dbReference type="EMBL" id="CAD6226578.1"/>
    </source>
</evidence>
<dbReference type="Pfam" id="PF00098">
    <property type="entry name" value="zf-CCHC"/>
    <property type="match status" value="1"/>
</dbReference>
<feature type="domain" description="CCHC-type" evidence="3">
    <location>
        <begin position="95"/>
        <end position="108"/>
    </location>
</feature>